<sequence>MSDFAATVAEFAVKAKANMDRQVREITFELFSDVIKMSPVGNPELWAANRVAHNYNVQVKDHNAALRDDPANLDKRGYLKRGKKLNDGMDIVAPKGYVGGRFRANWNCSVTTPDETVTDAVDPTGATATANVLAKMGGAGSVSFLCNALPYGEMLEYHAHSSQAPAGMVRVSMARIGSYIAELK</sequence>
<dbReference type="Proteomes" id="UP000306317">
    <property type="component" value="Unassembled WGS sequence"/>
</dbReference>
<organism evidence="1 2">
    <name type="scientific">Rhodanobacter lindaniclasticus</name>
    <dbReference type="NCBI Taxonomy" id="75310"/>
    <lineage>
        <taxon>Bacteria</taxon>
        <taxon>Pseudomonadati</taxon>
        <taxon>Pseudomonadota</taxon>
        <taxon>Gammaproteobacteria</taxon>
        <taxon>Lysobacterales</taxon>
        <taxon>Rhodanobacteraceae</taxon>
        <taxon>Rhodanobacter</taxon>
    </lineage>
</organism>
<dbReference type="OrthoDB" id="6650149at2"/>
<protein>
    <submittedName>
        <fullName evidence="1">Uncharacterized protein</fullName>
    </submittedName>
</protein>
<gene>
    <name evidence="1" type="ORF">B1991_14275</name>
</gene>
<dbReference type="AlphaFoldDB" id="A0A4S3KD17"/>
<dbReference type="EMBL" id="MWIO01000045">
    <property type="protein sequence ID" value="THD06108.1"/>
    <property type="molecule type" value="Genomic_DNA"/>
</dbReference>
<proteinExistence type="predicted"/>
<evidence type="ECO:0000313" key="1">
    <source>
        <dbReference type="EMBL" id="THD06108.1"/>
    </source>
</evidence>
<evidence type="ECO:0000313" key="2">
    <source>
        <dbReference type="Proteomes" id="UP000306317"/>
    </source>
</evidence>
<name>A0A4S3KD17_9GAMM</name>
<dbReference type="RefSeq" id="WP_136259351.1">
    <property type="nucleotide sequence ID" value="NZ_MWIO01000045.1"/>
</dbReference>
<keyword evidence="2" id="KW-1185">Reference proteome</keyword>
<reference evidence="1 2" key="1">
    <citation type="submission" date="2017-02" db="EMBL/GenBank/DDBJ databases">
        <title>Whole genome sequencing of Rhodanobacter lindaniclasticus DSM 17932.</title>
        <authorList>
            <person name="Kumar S."/>
            <person name="Patil P."/>
            <person name="Patil P.B."/>
        </authorList>
    </citation>
    <scope>NUCLEOTIDE SEQUENCE [LARGE SCALE GENOMIC DNA]</scope>
    <source>
        <strain evidence="1 2">DSM 17932</strain>
    </source>
</reference>
<accession>A0A4S3KD17</accession>
<comment type="caution">
    <text evidence="1">The sequence shown here is derived from an EMBL/GenBank/DDBJ whole genome shotgun (WGS) entry which is preliminary data.</text>
</comment>